<organism evidence="5 6">
    <name type="scientific">Pseudomicrostroma glucosiphilum</name>
    <dbReference type="NCBI Taxonomy" id="1684307"/>
    <lineage>
        <taxon>Eukaryota</taxon>
        <taxon>Fungi</taxon>
        <taxon>Dikarya</taxon>
        <taxon>Basidiomycota</taxon>
        <taxon>Ustilaginomycotina</taxon>
        <taxon>Exobasidiomycetes</taxon>
        <taxon>Microstromatales</taxon>
        <taxon>Microstromatales incertae sedis</taxon>
        <taxon>Pseudomicrostroma</taxon>
    </lineage>
</organism>
<feature type="region of interest" description="Disordered" evidence="3">
    <location>
        <begin position="659"/>
        <end position="811"/>
    </location>
</feature>
<evidence type="ECO:0000256" key="2">
    <source>
        <dbReference type="PROSITE-ProRule" id="PRU00089"/>
    </source>
</evidence>
<dbReference type="STRING" id="1684307.A0A316U8J9"/>
<feature type="region of interest" description="Disordered" evidence="3">
    <location>
        <begin position="852"/>
        <end position="875"/>
    </location>
</feature>
<feature type="compositionally biased region" description="Polar residues" evidence="3">
    <location>
        <begin position="765"/>
        <end position="789"/>
    </location>
</feature>
<dbReference type="Gene3D" id="1.10.10.10">
    <property type="entry name" value="Winged helix-like DNA-binding domain superfamily/Winged helix DNA-binding domain"/>
    <property type="match status" value="1"/>
</dbReference>
<dbReference type="RefSeq" id="XP_025348344.1">
    <property type="nucleotide sequence ID" value="XM_025489607.1"/>
</dbReference>
<feature type="compositionally biased region" description="Low complexity" evidence="3">
    <location>
        <begin position="960"/>
        <end position="988"/>
    </location>
</feature>
<feature type="compositionally biased region" description="Low complexity" evidence="3">
    <location>
        <begin position="689"/>
        <end position="720"/>
    </location>
</feature>
<feature type="compositionally biased region" description="Gly residues" evidence="3">
    <location>
        <begin position="1043"/>
        <end position="1052"/>
    </location>
</feature>
<dbReference type="EMBL" id="KZ819326">
    <property type="protein sequence ID" value="PWN21184.1"/>
    <property type="molecule type" value="Genomic_DNA"/>
</dbReference>
<feature type="compositionally biased region" description="Polar residues" evidence="3">
    <location>
        <begin position="108"/>
        <end position="127"/>
    </location>
</feature>
<feature type="compositionally biased region" description="Low complexity" evidence="3">
    <location>
        <begin position="128"/>
        <end position="166"/>
    </location>
</feature>
<feature type="compositionally biased region" description="Gly residues" evidence="3">
    <location>
        <begin position="989"/>
        <end position="999"/>
    </location>
</feature>
<keyword evidence="2" id="KW-0539">Nucleus</keyword>
<feature type="compositionally biased region" description="Gly residues" evidence="3">
    <location>
        <begin position="673"/>
        <end position="683"/>
    </location>
</feature>
<dbReference type="OrthoDB" id="5954824at2759"/>
<dbReference type="GO" id="GO:0005634">
    <property type="term" value="C:nucleus"/>
    <property type="evidence" value="ECO:0007669"/>
    <property type="project" value="UniProtKB-SubCell"/>
</dbReference>
<dbReference type="AlphaFoldDB" id="A0A316U8J9"/>
<feature type="compositionally biased region" description="Basic residues" evidence="3">
    <location>
        <begin position="859"/>
        <end position="869"/>
    </location>
</feature>
<dbReference type="InterPro" id="IPR001766">
    <property type="entry name" value="Fork_head_dom"/>
</dbReference>
<dbReference type="GO" id="GO:0043565">
    <property type="term" value="F:sequence-specific DNA binding"/>
    <property type="evidence" value="ECO:0007669"/>
    <property type="project" value="InterPro"/>
</dbReference>
<keyword evidence="1 2" id="KW-0238">DNA-binding</keyword>
<feature type="region of interest" description="Disordered" evidence="3">
    <location>
        <begin position="406"/>
        <end position="508"/>
    </location>
</feature>
<feature type="region of interest" description="Disordered" evidence="3">
    <location>
        <begin position="203"/>
        <end position="253"/>
    </location>
</feature>
<feature type="domain" description="Fork-head" evidence="4">
    <location>
        <begin position="258"/>
        <end position="405"/>
    </location>
</feature>
<gene>
    <name evidence="5" type="ORF">BCV69DRAFT_189679</name>
</gene>
<feature type="compositionally biased region" description="Polar residues" evidence="3">
    <location>
        <begin position="1"/>
        <end position="27"/>
    </location>
</feature>
<evidence type="ECO:0000259" key="4">
    <source>
        <dbReference type="PROSITE" id="PS50039"/>
    </source>
</evidence>
<protein>
    <recommendedName>
        <fullName evidence="4">Fork-head domain-containing protein</fullName>
    </recommendedName>
</protein>
<feature type="compositionally biased region" description="Polar residues" evidence="3">
    <location>
        <begin position="414"/>
        <end position="436"/>
    </location>
</feature>
<feature type="compositionally biased region" description="Low complexity" evidence="3">
    <location>
        <begin position="62"/>
        <end position="95"/>
    </location>
</feature>
<name>A0A316U8J9_9BASI</name>
<evidence type="ECO:0000313" key="6">
    <source>
        <dbReference type="Proteomes" id="UP000245942"/>
    </source>
</evidence>
<feature type="region of interest" description="Disordered" evidence="3">
    <location>
        <begin position="938"/>
        <end position="1113"/>
    </location>
</feature>
<dbReference type="Proteomes" id="UP000245942">
    <property type="component" value="Unassembled WGS sequence"/>
</dbReference>
<reference evidence="5 6" key="1">
    <citation type="journal article" date="2018" name="Mol. Biol. Evol.">
        <title>Broad Genomic Sampling Reveals a Smut Pathogenic Ancestry of the Fungal Clade Ustilaginomycotina.</title>
        <authorList>
            <person name="Kijpornyongpan T."/>
            <person name="Mondo S.J."/>
            <person name="Barry K."/>
            <person name="Sandor L."/>
            <person name="Lee J."/>
            <person name="Lipzen A."/>
            <person name="Pangilinan J."/>
            <person name="LaButti K."/>
            <person name="Hainaut M."/>
            <person name="Henrissat B."/>
            <person name="Grigoriev I.V."/>
            <person name="Spatafora J.W."/>
            <person name="Aime M.C."/>
        </authorList>
    </citation>
    <scope>NUCLEOTIDE SEQUENCE [LARGE SCALE GENOMIC DNA]</scope>
    <source>
        <strain evidence="5 6">MCA 4718</strain>
    </source>
</reference>
<accession>A0A316U8J9</accession>
<evidence type="ECO:0000256" key="1">
    <source>
        <dbReference type="ARBA" id="ARBA00023125"/>
    </source>
</evidence>
<proteinExistence type="predicted"/>
<comment type="subcellular location">
    <subcellularLocation>
        <location evidence="2">Nucleus</location>
    </subcellularLocation>
</comment>
<dbReference type="PROSITE" id="PS50039">
    <property type="entry name" value="FORK_HEAD_3"/>
    <property type="match status" value="1"/>
</dbReference>
<dbReference type="GeneID" id="37011341"/>
<feature type="compositionally biased region" description="Low complexity" evidence="3">
    <location>
        <begin position="452"/>
        <end position="462"/>
    </location>
</feature>
<keyword evidence="6" id="KW-1185">Reference proteome</keyword>
<feature type="DNA-binding region" description="Fork-head" evidence="2">
    <location>
        <begin position="258"/>
        <end position="405"/>
    </location>
</feature>
<sequence>MDQTSSSNQGSPFLTSTRPNNGSQPNSMAFGGPSNRGSPSAPLPPALHHGGFSAFGVPGQPPAKSSPSQQNPQQQQQFQQQAQAQAQQQRQQGQPNTVGPAAWAYANAQLNSYAAAQRQRQPTGGEQSSNSSNNTNSNAAAAYYAPSPSSQQHSNTSSVSSPIISGIGSGGGGASAFASTQLSQLPPGMADLGALNLHSAASSQPVSAASSPGWQHRRLPSAGAGTVHHTVGGGSGSTNYEHTAPSHNPRVAASSVTGKRLNWGEMICATIAHSEHGRLVIQDLFEQMCARFPEVQEWAFGKDWEVSLGTTTTKGQTRRRYTTPGADRREVAHLRTLTNILGSPSNLSFVQARVKNRIKSTLSIKGHLFVKVPRPSSAAGKGSWWTLSQEAQDAYHEGRLGPLLKLSGTMPAGGTSSAGHSRGGSVSESLTMTSTDSRYDSPGPSTGGSAAGTGPTSGVATPLKQHSMPHPLAQHVEAASASPNPTPNPTMASGEHSQQAQQAHQLAQLQAQLLRQQQAQREVLPGSYDPNAPPSGAAYFPHHQFYNFEGLGGNGSSGSSGAMLMGGQGQGGGSGANGGGNGDDSLFSSSMQSIYGTSFGNHMNPGGMAMPPGRFGGNQSMIDMDKMGTSYGDTPMMPASFESGSFGATMRALGGMPPWKGAGMDYRTTPGQPGEGSANGSGMGESNPSGTSASDSIDSASGSSNSGPSGNAPSTGASSWGVGGGSWGIGATQSIPHLGGPQSMPFPAAAGSQGAVGRDMPASSARGTSMNASGGSSNRPDSSDGTTIGNPFDFSSSASSSHGSSAVNGPPGPGGMYPYSFSGLGDDANGGKGAAVPPNFYGNGVGGGGFFQGGGGAGPHHHHHHHHHAGGNNPFGMSIPGGYAMPSAVPINSPFHPNFTQSRLSYLNTNAGGVNNGGGQTAGGAGAGAMDMVASGSGHGAAGGTDGSASASNTVPPSPADSTSAFFAFTPAAGPVDAPGSSPSRPASGGEGGPAGEGGASAPSLLSTSSGATGMGEEGSALGPLVGKRKVSSAARNLPNKFGGSGGGGGGAAAPPPGAAGAGAASASASNNTSTDTGAIAREGSAADKGKGGLGELQKVEEGFALPPPATQH</sequence>
<feature type="region of interest" description="Disordered" evidence="3">
    <location>
        <begin position="1"/>
        <end position="172"/>
    </location>
</feature>
<evidence type="ECO:0000313" key="5">
    <source>
        <dbReference type="EMBL" id="PWN21184.1"/>
    </source>
</evidence>
<evidence type="ECO:0000256" key="3">
    <source>
        <dbReference type="SAM" id="MobiDB-lite"/>
    </source>
</evidence>
<dbReference type="InterPro" id="IPR036388">
    <property type="entry name" value="WH-like_DNA-bd_sf"/>
</dbReference>
<feature type="compositionally biased region" description="Low complexity" evidence="3">
    <location>
        <begin position="478"/>
        <end position="508"/>
    </location>
</feature>
<dbReference type="GO" id="GO:0003700">
    <property type="term" value="F:DNA-binding transcription factor activity"/>
    <property type="evidence" value="ECO:0007669"/>
    <property type="project" value="InterPro"/>
</dbReference>
<feature type="compositionally biased region" description="Low complexity" evidence="3">
    <location>
        <begin position="795"/>
        <end position="806"/>
    </location>
</feature>